<accession>E6MQD5</accession>
<reference evidence="1 2" key="1">
    <citation type="submission" date="2010-12" db="EMBL/GenBank/DDBJ databases">
        <authorList>
            <person name="Muzny D."/>
            <person name="Qin X."/>
            <person name="Deng J."/>
            <person name="Jiang H."/>
            <person name="Liu Y."/>
            <person name="Qu J."/>
            <person name="Song X.-Z."/>
            <person name="Zhang L."/>
            <person name="Thornton R."/>
            <person name="Coyle M."/>
            <person name="Francisco L."/>
            <person name="Jackson L."/>
            <person name="Javaid M."/>
            <person name="Korchina V."/>
            <person name="Kovar C."/>
            <person name="Mata R."/>
            <person name="Mathew T."/>
            <person name="Ngo R."/>
            <person name="Nguyen L."/>
            <person name="Nguyen N."/>
            <person name="Okwuonu G."/>
            <person name="Ongeri F."/>
            <person name="Pham C."/>
            <person name="Simmons D."/>
            <person name="Wilczek-Boney K."/>
            <person name="Hale W."/>
            <person name="Jakkamsetti A."/>
            <person name="Pham P."/>
            <person name="Ruth R."/>
            <person name="San Lucas F."/>
            <person name="Warren J."/>
            <person name="Zhang J."/>
            <person name="Zhao Z."/>
            <person name="Zhou C."/>
            <person name="Zhu D."/>
            <person name="Lee S."/>
            <person name="Bess C."/>
            <person name="Blankenburg K."/>
            <person name="Forbes L."/>
            <person name="Fu Q."/>
            <person name="Gubbala S."/>
            <person name="Hirani K."/>
            <person name="Jayaseelan J.C."/>
            <person name="Lara F."/>
            <person name="Munidasa M."/>
            <person name="Palculict T."/>
            <person name="Patil S."/>
            <person name="Pu L.-L."/>
            <person name="Saada N."/>
            <person name="Tang L."/>
            <person name="Weissenberger G."/>
            <person name="Zhu Y."/>
            <person name="Hemphill L."/>
            <person name="Shang Y."/>
            <person name="Youmans B."/>
            <person name="Ayvaz T."/>
            <person name="Ross M."/>
            <person name="Santibanez J."/>
            <person name="Aqrawi P."/>
            <person name="Gross S."/>
            <person name="Joshi V."/>
            <person name="Fowler G."/>
            <person name="Nazareth L."/>
            <person name="Reid J."/>
            <person name="Worley K."/>
            <person name="Petrosino J."/>
            <person name="Highlander S."/>
            <person name="Gibbs R."/>
        </authorList>
    </citation>
    <scope>NUCLEOTIDE SEQUENCE [LARGE SCALE GENOMIC DNA]</scope>
    <source>
        <strain evidence="1 2">DSM 15606</strain>
    </source>
</reference>
<evidence type="ECO:0000313" key="2">
    <source>
        <dbReference type="Proteomes" id="UP000003874"/>
    </source>
</evidence>
<gene>
    <name evidence="1" type="ORF">HMPREF9420_1703</name>
</gene>
<dbReference type="HOGENOM" id="CLU_3314849_0_0_10"/>
<evidence type="ECO:0000313" key="1">
    <source>
        <dbReference type="EMBL" id="EFV04146.1"/>
    </source>
</evidence>
<sequence length="39" mass="4637">MSSHHLWITFYLFESQQKIIPRDVYKQTLFGDIAIPLIS</sequence>
<organism evidence="1 2">
    <name type="scientific">Segatella salivae DSM 15606</name>
    <dbReference type="NCBI Taxonomy" id="888832"/>
    <lineage>
        <taxon>Bacteria</taxon>
        <taxon>Pseudomonadati</taxon>
        <taxon>Bacteroidota</taxon>
        <taxon>Bacteroidia</taxon>
        <taxon>Bacteroidales</taxon>
        <taxon>Prevotellaceae</taxon>
        <taxon>Segatella</taxon>
    </lineage>
</organism>
<dbReference type="Proteomes" id="UP000003874">
    <property type="component" value="Unassembled WGS sequence"/>
</dbReference>
<dbReference type="AlphaFoldDB" id="E6MQD5"/>
<name>E6MQD5_9BACT</name>
<keyword evidence="2" id="KW-1185">Reference proteome</keyword>
<proteinExistence type="predicted"/>
<dbReference type="EMBL" id="AEQO01000142">
    <property type="protein sequence ID" value="EFV04146.1"/>
    <property type="molecule type" value="Genomic_DNA"/>
</dbReference>
<protein>
    <submittedName>
        <fullName evidence="1">Uncharacterized protein</fullName>
    </submittedName>
</protein>
<comment type="caution">
    <text evidence="1">The sequence shown here is derived from an EMBL/GenBank/DDBJ whole genome shotgun (WGS) entry which is preliminary data.</text>
</comment>